<dbReference type="RefSeq" id="WP_223213750.1">
    <property type="nucleotide sequence ID" value="NZ_CP024049.1"/>
</dbReference>
<sequence>MKNRNFLDTLSAFDLLAKKHKFVYSLFSKTINALSLNQTTSQPYEVVIDLETLTNLIFLEKNVLIGSRSYAAENTLPYIILNNEKIYLNLLIRTTKLKYSLVINSNFNKKIEFNLFKLIDKLYSPDPDLLVLLYFDSNEGILKIKKVVNLNPSYYSVIEIENKKFPYLEEWKSI</sequence>
<reference evidence="1 2" key="1">
    <citation type="submission" date="2019-01" db="EMBL/GenBank/DDBJ databases">
        <authorList>
            <consortium name="Pathogen Informatics"/>
        </authorList>
    </citation>
    <scope>NUCLEOTIDE SEQUENCE [LARGE SCALE GENOMIC DNA]</scope>
    <source>
        <strain evidence="1 2">NCTC10118</strain>
    </source>
</reference>
<evidence type="ECO:0000313" key="1">
    <source>
        <dbReference type="EMBL" id="VEU63467.1"/>
    </source>
</evidence>
<dbReference type="AlphaFoldDB" id="A0A449AES1"/>
<gene>
    <name evidence="1" type="ORF">NCTC10118_00490</name>
</gene>
<name>A0A449AES1_9BACT</name>
<dbReference type="EMBL" id="LR214972">
    <property type="protein sequence ID" value="VEU63467.1"/>
    <property type="molecule type" value="Genomic_DNA"/>
</dbReference>
<dbReference type="Proteomes" id="UP000289952">
    <property type="component" value="Chromosome"/>
</dbReference>
<protein>
    <submittedName>
        <fullName evidence="1">Uncharacterized protein</fullName>
    </submittedName>
</protein>
<evidence type="ECO:0000313" key="2">
    <source>
        <dbReference type="Proteomes" id="UP000289952"/>
    </source>
</evidence>
<proteinExistence type="predicted"/>
<accession>A0A449AES1</accession>
<keyword evidence="2" id="KW-1185">Reference proteome</keyword>
<organism evidence="1 2">
    <name type="scientific">Mycoplasmopsis bovirhinis</name>
    <dbReference type="NCBI Taxonomy" id="29553"/>
    <lineage>
        <taxon>Bacteria</taxon>
        <taxon>Bacillati</taxon>
        <taxon>Mycoplasmatota</taxon>
        <taxon>Mycoplasmoidales</taxon>
        <taxon>Metamycoplasmataceae</taxon>
        <taxon>Mycoplasmopsis</taxon>
    </lineage>
</organism>